<organism evidence="4 5">
    <name type="scientific">Nocardiopsis mangrovi</name>
    <dbReference type="NCBI Taxonomy" id="1179818"/>
    <lineage>
        <taxon>Bacteria</taxon>
        <taxon>Bacillati</taxon>
        <taxon>Actinomycetota</taxon>
        <taxon>Actinomycetes</taxon>
        <taxon>Streptosporangiales</taxon>
        <taxon>Nocardiopsidaceae</taxon>
        <taxon>Nocardiopsis</taxon>
    </lineage>
</organism>
<keyword evidence="5" id="KW-1185">Reference proteome</keyword>
<keyword evidence="1" id="KW-0479">Metal-binding</keyword>
<keyword evidence="2" id="KW-0456">Lyase</keyword>
<proteinExistence type="predicted"/>
<dbReference type="EMBL" id="JBHSFQ010000028">
    <property type="protein sequence ID" value="MFC4564735.1"/>
    <property type="molecule type" value="Genomic_DNA"/>
</dbReference>
<dbReference type="CDD" id="cd03416">
    <property type="entry name" value="CbiX_SirB_N"/>
    <property type="match status" value="1"/>
</dbReference>
<dbReference type="PANTHER" id="PTHR33542">
    <property type="entry name" value="SIROHYDROCHLORIN FERROCHELATASE, CHLOROPLASTIC"/>
    <property type="match status" value="1"/>
</dbReference>
<evidence type="ECO:0000313" key="5">
    <source>
        <dbReference type="Proteomes" id="UP001595923"/>
    </source>
</evidence>
<evidence type="ECO:0000256" key="2">
    <source>
        <dbReference type="ARBA" id="ARBA00023239"/>
    </source>
</evidence>
<reference evidence="5" key="1">
    <citation type="journal article" date="2019" name="Int. J. Syst. Evol. Microbiol.">
        <title>The Global Catalogue of Microorganisms (GCM) 10K type strain sequencing project: providing services to taxonomists for standard genome sequencing and annotation.</title>
        <authorList>
            <consortium name="The Broad Institute Genomics Platform"/>
            <consortium name="The Broad Institute Genome Sequencing Center for Infectious Disease"/>
            <person name="Wu L."/>
            <person name="Ma J."/>
        </authorList>
    </citation>
    <scope>NUCLEOTIDE SEQUENCE [LARGE SCALE GENOMIC DNA]</scope>
    <source>
        <strain evidence="5">XZYJ18</strain>
    </source>
</reference>
<feature type="region of interest" description="Disordered" evidence="3">
    <location>
        <begin position="1"/>
        <end position="35"/>
    </location>
</feature>
<evidence type="ECO:0000256" key="3">
    <source>
        <dbReference type="SAM" id="MobiDB-lite"/>
    </source>
</evidence>
<dbReference type="Pfam" id="PF01903">
    <property type="entry name" value="CbiX"/>
    <property type="match status" value="2"/>
</dbReference>
<dbReference type="CDD" id="cd03414">
    <property type="entry name" value="CbiX_SirB_C"/>
    <property type="match status" value="1"/>
</dbReference>
<dbReference type="PANTHER" id="PTHR33542:SF5">
    <property type="entry name" value="FERROCHELATASE CHE1"/>
    <property type="match status" value="1"/>
</dbReference>
<comment type="caution">
    <text evidence="4">The sequence shown here is derived from an EMBL/GenBank/DDBJ whole genome shotgun (WGS) entry which is preliminary data.</text>
</comment>
<evidence type="ECO:0000313" key="4">
    <source>
        <dbReference type="EMBL" id="MFC4564735.1"/>
    </source>
</evidence>
<name>A0ABV9E3C9_9ACTN</name>
<dbReference type="InterPro" id="IPR050963">
    <property type="entry name" value="Sirohydro_Cobaltochel/CbiX"/>
</dbReference>
<dbReference type="Gene3D" id="3.40.50.1400">
    <property type="match status" value="2"/>
</dbReference>
<accession>A0ABV9E3C9</accession>
<gene>
    <name evidence="4" type="ORF">ACFO4E_22990</name>
</gene>
<protein>
    <submittedName>
        <fullName evidence="4">Sirohydrochlorin chelatase</fullName>
    </submittedName>
</protein>
<dbReference type="Proteomes" id="UP001595923">
    <property type="component" value="Unassembled WGS sequence"/>
</dbReference>
<evidence type="ECO:0000256" key="1">
    <source>
        <dbReference type="ARBA" id="ARBA00022723"/>
    </source>
</evidence>
<dbReference type="SUPFAM" id="SSF53800">
    <property type="entry name" value="Chelatase"/>
    <property type="match status" value="1"/>
</dbReference>
<dbReference type="InterPro" id="IPR002762">
    <property type="entry name" value="CbiX-like"/>
</dbReference>
<dbReference type="RefSeq" id="WP_378578130.1">
    <property type="nucleotide sequence ID" value="NZ_JBHSFQ010000028.1"/>
</dbReference>
<sequence length="270" mass="27299">MTAAEQGAPGSGPGAPDGSESGPPLVAVAHGSRDGRSAREVERIFARVRRLRPGLDVRVAYLDHASPSAEEALTALAAEGAGAAVVLPVLLTAAYHSKVDLPGVLDRVRAGAPWLQVRYGDPLGPDPLLLDAVEQRLAEAGAVAEPGTALVLASAGSGDPAATAVIEGAARALARRGPWLRVVPAYASAASPSPGQAVARLRAAGAERVAVASYLLAPGFFADRVAGRALAAGAFAVSPALGDAPQLARVALSRYDAARDRAPLSRIRTG</sequence>